<gene>
    <name evidence="1" type="ORF">H9L24_07200</name>
</gene>
<dbReference type="Proteomes" id="UP000516057">
    <property type="component" value="Chromosome"/>
</dbReference>
<dbReference type="RefSeq" id="WP_187737578.1">
    <property type="nucleotide sequence ID" value="NZ_CP060790.1"/>
</dbReference>
<organism evidence="1 2">
    <name type="scientific">Paenacidovorax monticola</name>
    <dbReference type="NCBI Taxonomy" id="1926868"/>
    <lineage>
        <taxon>Bacteria</taxon>
        <taxon>Pseudomonadati</taxon>
        <taxon>Pseudomonadota</taxon>
        <taxon>Betaproteobacteria</taxon>
        <taxon>Burkholderiales</taxon>
        <taxon>Comamonadaceae</taxon>
        <taxon>Paenacidovorax</taxon>
    </lineage>
</organism>
<protein>
    <submittedName>
        <fullName evidence="1">Uncharacterized protein</fullName>
    </submittedName>
</protein>
<dbReference type="AlphaFoldDB" id="A0A7H0HJ81"/>
<evidence type="ECO:0000313" key="2">
    <source>
        <dbReference type="Proteomes" id="UP000516057"/>
    </source>
</evidence>
<reference evidence="1 2" key="1">
    <citation type="submission" date="2020-08" db="EMBL/GenBank/DDBJ databases">
        <title>Genome sequence of Acidovorax monticola KACC 19171T.</title>
        <authorList>
            <person name="Hyun D.-W."/>
            <person name="Bae J.-W."/>
        </authorList>
    </citation>
    <scope>NUCLEOTIDE SEQUENCE [LARGE SCALE GENOMIC DNA]</scope>
    <source>
        <strain evidence="1 2">KACC 19171</strain>
    </source>
</reference>
<keyword evidence="2" id="KW-1185">Reference proteome</keyword>
<sequence length="139" mass="14986">MTTETSASRADDFFEVEEVFTEHPELIVLSLGFASAHDPLDVLHFACGHQRSGRQPSPVEDLLYVERTDQSLACDGREVVGLTGYGDHIELRLTGEGARLLGLAPCTLFGFNAHPELRAPALAQIEAMARAGQPNVGLA</sequence>
<evidence type="ECO:0000313" key="1">
    <source>
        <dbReference type="EMBL" id="QNP60597.1"/>
    </source>
</evidence>
<proteinExistence type="predicted"/>
<accession>A0A7H0HJ81</accession>
<dbReference type="EMBL" id="CP060790">
    <property type="protein sequence ID" value="QNP60597.1"/>
    <property type="molecule type" value="Genomic_DNA"/>
</dbReference>
<name>A0A7H0HJ81_9BURK</name>
<dbReference type="KEGG" id="amon:H9L24_07200"/>